<keyword evidence="1" id="KW-0472">Membrane</keyword>
<keyword evidence="1" id="KW-1133">Transmembrane helix</keyword>
<evidence type="ECO:0000256" key="1">
    <source>
        <dbReference type="SAM" id="Phobius"/>
    </source>
</evidence>
<dbReference type="AlphaFoldDB" id="A0A0D6MAS9"/>
<accession>A0A0D6MAS9</accession>
<evidence type="ECO:0000313" key="3">
    <source>
        <dbReference type="Proteomes" id="UP000054495"/>
    </source>
</evidence>
<reference evidence="2 3" key="1">
    <citation type="submission" date="2013-05" db="EMBL/GenBank/DDBJ databases">
        <title>Draft genome of the parasitic nematode Anyclostoma ceylanicum.</title>
        <authorList>
            <person name="Mitreva M."/>
        </authorList>
    </citation>
    <scope>NUCLEOTIDE SEQUENCE [LARGE SCALE GENOMIC DNA]</scope>
</reference>
<organism evidence="2 3">
    <name type="scientific">Ancylostoma ceylanicum</name>
    <dbReference type="NCBI Taxonomy" id="53326"/>
    <lineage>
        <taxon>Eukaryota</taxon>
        <taxon>Metazoa</taxon>
        <taxon>Ecdysozoa</taxon>
        <taxon>Nematoda</taxon>
        <taxon>Chromadorea</taxon>
        <taxon>Rhabditida</taxon>
        <taxon>Rhabditina</taxon>
        <taxon>Rhabditomorpha</taxon>
        <taxon>Strongyloidea</taxon>
        <taxon>Ancylostomatidae</taxon>
        <taxon>Ancylostomatinae</taxon>
        <taxon>Ancylostoma</taxon>
    </lineage>
</organism>
<dbReference type="Proteomes" id="UP000054495">
    <property type="component" value="Unassembled WGS sequence"/>
</dbReference>
<evidence type="ECO:0000313" key="2">
    <source>
        <dbReference type="EMBL" id="EPB80818.1"/>
    </source>
</evidence>
<keyword evidence="1" id="KW-0812">Transmembrane</keyword>
<dbReference type="PROSITE" id="PS51257">
    <property type="entry name" value="PROKAR_LIPOPROTEIN"/>
    <property type="match status" value="1"/>
</dbReference>
<protein>
    <submittedName>
        <fullName evidence="2">Uncharacterized protein</fullName>
    </submittedName>
</protein>
<feature type="transmembrane region" description="Helical" evidence="1">
    <location>
        <begin position="6"/>
        <end position="26"/>
    </location>
</feature>
<gene>
    <name evidence="2" type="ORF">ANCCEY_00020</name>
</gene>
<dbReference type="EMBL" id="KE124775">
    <property type="protein sequence ID" value="EPB80818.1"/>
    <property type="molecule type" value="Genomic_DNA"/>
</dbReference>
<proteinExistence type="predicted"/>
<keyword evidence="3" id="KW-1185">Reference proteome</keyword>
<name>A0A0D6MAS9_9BILA</name>
<sequence>MLKVYLLMVIMIIGFACINALPFFTANRPSEASQWQVTFNDDADNDSGKYVYSRMRG</sequence>